<evidence type="ECO:0000256" key="2">
    <source>
        <dbReference type="SAM" id="MobiDB-lite"/>
    </source>
</evidence>
<comment type="caution">
    <text evidence="3">The sequence shown here is derived from an EMBL/GenBank/DDBJ whole genome shotgun (WGS) entry which is preliminary data.</text>
</comment>
<proteinExistence type="predicted"/>
<sequence>MLFPRARGQCGKGSLCPAGLQNPAVESFAEAEIQTLLKPMINSVTEKLLLNPSSDTNALKQRILEEKKVAKEIAKQKKEKAKADRKANSQALRAAARALTAKGGIRKRIGKTKAQAKPKAKPSAAVPLTDGSPDAKRSVDALVEAAADPQEKGLKVFEHITKMRCKLRSMFCDFEAQGATVDEDYIDQVTYLAIYGAMKNTLPELKVQDKHVQVNGFSQFKFFAKKALLQSLGKRRCLQATLSDPVTEHDDDANGASGAIYDEPVYTEADVVAYASDCEPLAEHLVGLIKRAPINVANSAIGASPQTLNNVLLATMQKVQAMGGTLSCKEAAMDVLMHEVISHVENVFPNELDAMLTKIGYFRQDGHHSTLIKSDPIKYIIELGLDVDVVWIQRVALSMYGLVSLGHQMCAVQEGPIITMQPHLPPLVQGFCKQFLDKYEISKYKDDMDNIPQEFTRLRDAIKEKRESTVPADTTPVSFRDVLTAWARDAMACHNHCLEHNGAAHKMAKDNMVKAISSAKSFKEAKVVVAKVLENRALPSLTQDILVFPEKRQTACKDAAAAMDEINWKAARSEKLIDASGGFYALDQLVERSGSGIKKVAIQAQGEQQQPQSAPQQVQVAQLQSVPSEREYTTVSSKLDKVREGELMDPDGDGLSELDKRNLVAALQKAVLLRAKREYLDKDAHDSYAHLAICDVADDKEAEATARSLEKDTQELRDAKAALSQTKEKKKGTLYLKRLSPKGNMEMHYWGKVVTYESAFCVKRDLLLPLESDTVGAPRLYLDGTPYENVEKSDFCAAWLVRKAGWVYSTTAVATVPLPKEKDAPKEEQKTAATELVATEAGNNESGVAANPNPKKRAKKEPKKEFVHVPSHRLAYEDVKIPLTVAAISEESCKLAMQKEFIYKVPKLTPIVRTDSDPTDTGGVKMFREHIPFDGLKLERSTKTKVVVSKAVSFIMS</sequence>
<protein>
    <submittedName>
        <fullName evidence="3">Uncharacterized protein</fullName>
    </submittedName>
</protein>
<dbReference type="EMBL" id="CAUYUJ010016004">
    <property type="protein sequence ID" value="CAK0860703.1"/>
    <property type="molecule type" value="Genomic_DNA"/>
</dbReference>
<feature type="compositionally biased region" description="Basic residues" evidence="2">
    <location>
        <begin position="109"/>
        <end position="120"/>
    </location>
</feature>
<keyword evidence="4" id="KW-1185">Reference proteome</keyword>
<reference evidence="3" key="1">
    <citation type="submission" date="2023-10" db="EMBL/GenBank/DDBJ databases">
        <authorList>
            <person name="Chen Y."/>
            <person name="Shah S."/>
            <person name="Dougan E. K."/>
            <person name="Thang M."/>
            <person name="Chan C."/>
        </authorList>
    </citation>
    <scope>NUCLEOTIDE SEQUENCE [LARGE SCALE GENOMIC DNA]</scope>
</reference>
<organism evidence="3 4">
    <name type="scientific">Prorocentrum cordatum</name>
    <dbReference type="NCBI Taxonomy" id="2364126"/>
    <lineage>
        <taxon>Eukaryota</taxon>
        <taxon>Sar</taxon>
        <taxon>Alveolata</taxon>
        <taxon>Dinophyceae</taxon>
        <taxon>Prorocentrales</taxon>
        <taxon>Prorocentraceae</taxon>
        <taxon>Prorocentrum</taxon>
    </lineage>
</organism>
<accession>A0ABN9UNE3</accession>
<evidence type="ECO:0000313" key="4">
    <source>
        <dbReference type="Proteomes" id="UP001189429"/>
    </source>
</evidence>
<dbReference type="Proteomes" id="UP001189429">
    <property type="component" value="Unassembled WGS sequence"/>
</dbReference>
<keyword evidence="1" id="KW-0175">Coiled coil</keyword>
<gene>
    <name evidence="3" type="ORF">PCOR1329_LOCUS49595</name>
</gene>
<name>A0ABN9UNE3_9DINO</name>
<feature type="region of interest" description="Disordered" evidence="2">
    <location>
        <begin position="109"/>
        <end position="133"/>
    </location>
</feature>
<evidence type="ECO:0000256" key="1">
    <source>
        <dbReference type="SAM" id="Coils"/>
    </source>
</evidence>
<feature type="coiled-coil region" evidence="1">
    <location>
        <begin position="699"/>
        <end position="729"/>
    </location>
</feature>
<evidence type="ECO:0000313" key="3">
    <source>
        <dbReference type="EMBL" id="CAK0860703.1"/>
    </source>
</evidence>
<feature type="region of interest" description="Disordered" evidence="2">
    <location>
        <begin position="837"/>
        <end position="864"/>
    </location>
</feature>